<evidence type="ECO:0000313" key="2">
    <source>
        <dbReference type="EMBL" id="PPR95542.1"/>
    </source>
</evidence>
<accession>A0A2P5WWR8</accession>
<gene>
    <name evidence="2" type="ORF">GOBAR_AA25130</name>
</gene>
<keyword evidence="1" id="KW-0472">Membrane</keyword>
<feature type="transmembrane region" description="Helical" evidence="1">
    <location>
        <begin position="28"/>
        <end position="47"/>
    </location>
</feature>
<keyword evidence="1" id="KW-1133">Transmembrane helix</keyword>
<reference evidence="2 3" key="1">
    <citation type="submission" date="2015-01" db="EMBL/GenBank/DDBJ databases">
        <title>Genome of allotetraploid Gossypium barbadense reveals genomic plasticity and fiber elongation in cotton evolution.</title>
        <authorList>
            <person name="Chen X."/>
            <person name="Liu X."/>
            <person name="Zhao B."/>
            <person name="Zheng H."/>
            <person name="Hu Y."/>
            <person name="Lu G."/>
            <person name="Yang C."/>
            <person name="Chen J."/>
            <person name="Shan C."/>
            <person name="Zhang L."/>
            <person name="Zhou Y."/>
            <person name="Wang L."/>
            <person name="Guo W."/>
            <person name="Bai Y."/>
            <person name="Ruan J."/>
            <person name="Shangguan X."/>
            <person name="Mao Y."/>
            <person name="Jiang J."/>
            <person name="Zhu Y."/>
            <person name="Lei J."/>
            <person name="Kang H."/>
            <person name="Chen S."/>
            <person name="He X."/>
            <person name="Wang R."/>
            <person name="Wang Y."/>
            <person name="Chen J."/>
            <person name="Wang L."/>
            <person name="Yu S."/>
            <person name="Wang B."/>
            <person name="Wei J."/>
            <person name="Song S."/>
            <person name="Lu X."/>
            <person name="Gao Z."/>
            <person name="Gu W."/>
            <person name="Deng X."/>
            <person name="Ma D."/>
            <person name="Wang S."/>
            <person name="Liang W."/>
            <person name="Fang L."/>
            <person name="Cai C."/>
            <person name="Zhu X."/>
            <person name="Zhou B."/>
            <person name="Zhang Y."/>
            <person name="Chen Z."/>
            <person name="Xu S."/>
            <person name="Zhu R."/>
            <person name="Wang S."/>
            <person name="Zhang T."/>
            <person name="Zhao G."/>
        </authorList>
    </citation>
    <scope>NUCLEOTIDE SEQUENCE [LARGE SCALE GENOMIC DNA]</scope>
    <source>
        <strain evidence="3">cv. Xinhai21</strain>
        <tissue evidence="2">Leaf</tissue>
    </source>
</reference>
<organism evidence="2 3">
    <name type="scientific">Gossypium barbadense</name>
    <name type="common">Sea Island cotton</name>
    <name type="synonym">Hibiscus barbadensis</name>
    <dbReference type="NCBI Taxonomy" id="3634"/>
    <lineage>
        <taxon>Eukaryota</taxon>
        <taxon>Viridiplantae</taxon>
        <taxon>Streptophyta</taxon>
        <taxon>Embryophyta</taxon>
        <taxon>Tracheophyta</taxon>
        <taxon>Spermatophyta</taxon>
        <taxon>Magnoliopsida</taxon>
        <taxon>eudicotyledons</taxon>
        <taxon>Gunneridae</taxon>
        <taxon>Pentapetalae</taxon>
        <taxon>rosids</taxon>
        <taxon>malvids</taxon>
        <taxon>Malvales</taxon>
        <taxon>Malvaceae</taxon>
        <taxon>Malvoideae</taxon>
        <taxon>Gossypium</taxon>
    </lineage>
</organism>
<evidence type="ECO:0000313" key="3">
    <source>
        <dbReference type="Proteomes" id="UP000239757"/>
    </source>
</evidence>
<evidence type="ECO:0000256" key="1">
    <source>
        <dbReference type="SAM" id="Phobius"/>
    </source>
</evidence>
<sequence>MAFFKNSSSSRFPLGFSSNINMEGDTKIMALIQLAGFSLLFLFKLMLDYIKRRNRVTVAPNHLATIPVATIVPNHLDTMSVVADVNLPLDQMTWYV</sequence>
<proteinExistence type="predicted"/>
<dbReference type="EMBL" id="KZ666259">
    <property type="protein sequence ID" value="PPR95542.1"/>
    <property type="molecule type" value="Genomic_DNA"/>
</dbReference>
<dbReference type="AlphaFoldDB" id="A0A2P5WWR8"/>
<name>A0A2P5WWR8_GOSBA</name>
<protein>
    <submittedName>
        <fullName evidence="2">Uncharacterized protein</fullName>
    </submittedName>
</protein>
<keyword evidence="1" id="KW-0812">Transmembrane</keyword>
<dbReference type="Proteomes" id="UP000239757">
    <property type="component" value="Unassembled WGS sequence"/>
</dbReference>